<feature type="compositionally biased region" description="Polar residues" evidence="1">
    <location>
        <begin position="116"/>
        <end position="130"/>
    </location>
</feature>
<evidence type="ECO:0000256" key="1">
    <source>
        <dbReference type="SAM" id="MobiDB-lite"/>
    </source>
</evidence>
<feature type="compositionally biased region" description="Polar residues" evidence="1">
    <location>
        <begin position="974"/>
        <end position="1002"/>
    </location>
</feature>
<feature type="compositionally biased region" description="Low complexity" evidence="1">
    <location>
        <begin position="402"/>
        <end position="420"/>
    </location>
</feature>
<feature type="compositionally biased region" description="Polar residues" evidence="1">
    <location>
        <begin position="540"/>
        <end position="549"/>
    </location>
</feature>
<feature type="compositionally biased region" description="Polar residues" evidence="1">
    <location>
        <begin position="1029"/>
        <end position="1048"/>
    </location>
</feature>
<sequence>MEDRSLTQHLQIPPRLRLSRQSHSNSPSIASRGHEVDLQGEEEEDNSSTPRRAPLDLSSEQTPVASTSKAVFPEGETPAARLRSLMARVSNSSTPRAAQPIPPSVHDSDIDEPNEMNENNAQTQTPSNVHASIRSLFTRALRDPGDTPVKGRRRRSSIGSNAAEESVTKIRPNFARKSLSDDELDRSFSHREDAATPEKSFRSTQAAVYNSLRERLSEGSFAGESSRGSLSTIPMPNEPTSPPAATSTPLKQSVSTFPIHLSASNLMNDDSNMRRAMKALDSDTSGEDHLLEELGSTSRDKAPHAEASQAEAKTGRNRERTLSRLSSSESLNHSSSRPISRQGVAKSKDHMHERERGWNRPLSAYLDRHNFGSTDPLSPGHGRPNGLRRQGSAVSLRSLETSSHGRSSPSPSISSQSDRSVFYTDNSHAKEGGVGSREALRANEAASHSRSSSTSPVQIRVSGRSRTLSHPVKADSPAGRPRVDPLTSPPPRERPASSLSFNRSSSSLHHNHTPSRPSSSASSNTHDSAADMQHLRERNWNSSHPNWSLHNGLHSHAHRRPQDDPPHPRPIHGHKRRDSSPNSSVSGNEEVETSLGANGIDAESKVHDEASRQSNVSRISSSTGLRPRAPLKERPQSPSLISKPSDASTSKTPIASPRLPSRVKKSPSHDRTSANQGSGTSLIVGHSSAIQHVQADKAGFVSHIPVRSKIAVESLSDSSSHSEENELPSGSSEGRDTLPRASIAVASAALHESDWETNDDDEAAPIRSSQSRQHEMNSEEVLGETQEPIGALSVRKTEDFAPPIVSQETSQSSPRRNIYNASKLDFKPPPTPKDLPDLPEPPSSSDDDSDITPRTPFTINRERFGDAKTPRPPGAWSTPYQTPAPVKAEIAPIDVISPPFEVRNELFTPPASLSRATALPLRTPAPPGAWMATPAVTDKKKAQRVRFGESSAAGTAEQRNDSDVDVEDVEKPSALQSLDQASSFSQNSTVSVPAGASNGSTRSPRRLSSIRVVDAFGKEISGREDVGSSDASVNPFESDSLQRSPSSRRTARIRVVDAMGKAFDEKSQPDADDEIRIMVKGIEERNLNNQQARDLIAKTIADLKSDVDRFPSALHSPDAIDDRVAALHEQIHAGSEKRRKLQDALANAQQNSIPATHEMKAKVSSKGRRFPTPSRMFAVCVAVQLLICYVLYRIVSIAALNAFLTTYIDPFNPELYLHITNPEIFRTLTDSPDHVARRTDWTRYAFHTLHNFVDHFLSVQDVWYPWSNPSRSVVWPPT</sequence>
<feature type="compositionally biased region" description="Basic and acidic residues" evidence="1">
    <location>
        <begin position="860"/>
        <end position="869"/>
    </location>
</feature>
<feature type="compositionally biased region" description="Pro residues" evidence="1">
    <location>
        <begin position="827"/>
        <end position="842"/>
    </location>
</feature>
<feature type="compositionally biased region" description="Low complexity" evidence="1">
    <location>
        <begin position="323"/>
        <end position="337"/>
    </location>
</feature>
<feature type="compositionally biased region" description="Basic and acidic residues" evidence="1">
    <location>
        <begin position="294"/>
        <end position="304"/>
    </location>
</feature>
<feature type="compositionally biased region" description="Basic and acidic residues" evidence="1">
    <location>
        <begin position="602"/>
        <end position="611"/>
    </location>
</feature>
<feature type="compositionally biased region" description="Polar residues" evidence="1">
    <location>
        <begin position="636"/>
        <end position="653"/>
    </location>
</feature>
<feature type="compositionally biased region" description="Polar residues" evidence="1">
    <location>
        <begin position="392"/>
        <end position="401"/>
    </location>
</feature>
<feature type="compositionally biased region" description="Basic and acidic residues" evidence="1">
    <location>
        <begin position="185"/>
        <end position="201"/>
    </location>
</feature>
<proteinExistence type="predicted"/>
<evidence type="ECO:0000313" key="3">
    <source>
        <dbReference type="Proteomes" id="UP000053477"/>
    </source>
</evidence>
<feature type="compositionally biased region" description="Polar residues" evidence="1">
    <location>
        <begin position="58"/>
        <end position="69"/>
    </location>
</feature>
<feature type="region of interest" description="Disordered" evidence="1">
    <location>
        <begin position="294"/>
        <end position="681"/>
    </location>
</feature>
<reference evidence="2 3" key="1">
    <citation type="submission" date="2015-04" db="EMBL/GenBank/DDBJ databases">
        <title>Complete genome sequence of Schizopora paradoxa KUC8140, a cosmopolitan wood degrader in East Asia.</title>
        <authorList>
            <consortium name="DOE Joint Genome Institute"/>
            <person name="Min B."/>
            <person name="Park H."/>
            <person name="Jang Y."/>
            <person name="Kim J.-J."/>
            <person name="Kim K.H."/>
            <person name="Pangilinan J."/>
            <person name="Lipzen A."/>
            <person name="Riley R."/>
            <person name="Grigoriev I.V."/>
            <person name="Spatafora J.W."/>
            <person name="Choi I.-G."/>
        </authorList>
    </citation>
    <scope>NUCLEOTIDE SEQUENCE [LARGE SCALE GENOMIC DNA]</scope>
    <source>
        <strain evidence="2 3">KUC8140</strain>
    </source>
</reference>
<name>A0A0H2RZ39_9AGAM</name>
<feature type="compositionally biased region" description="Basic and acidic residues" evidence="1">
    <location>
        <begin position="313"/>
        <end position="322"/>
    </location>
</feature>
<dbReference type="OrthoDB" id="3230534at2759"/>
<feature type="compositionally biased region" description="Basic and acidic residues" evidence="1">
    <location>
        <begin position="346"/>
        <end position="358"/>
    </location>
</feature>
<evidence type="ECO:0000313" key="2">
    <source>
        <dbReference type="EMBL" id="KLO16892.1"/>
    </source>
</evidence>
<accession>A0A0H2RZ39</accession>
<feature type="region of interest" description="Disordered" evidence="1">
    <location>
        <begin position="713"/>
        <end position="738"/>
    </location>
</feature>
<dbReference type="Proteomes" id="UP000053477">
    <property type="component" value="Unassembled WGS sequence"/>
</dbReference>
<protein>
    <submittedName>
        <fullName evidence="2">Uncharacterized protein</fullName>
    </submittedName>
</protein>
<dbReference type="STRING" id="27342.A0A0H2RZ39"/>
<feature type="region of interest" description="Disordered" evidence="1">
    <location>
        <begin position="750"/>
        <end position="883"/>
    </location>
</feature>
<feature type="compositionally biased region" description="Low complexity" evidence="1">
    <location>
        <begin position="497"/>
        <end position="527"/>
    </location>
</feature>
<feature type="region of interest" description="Disordered" evidence="1">
    <location>
        <begin position="1"/>
        <end position="253"/>
    </location>
</feature>
<feature type="compositionally biased region" description="Polar residues" evidence="1">
    <location>
        <begin position="806"/>
        <end position="815"/>
    </location>
</feature>
<dbReference type="EMBL" id="KQ085910">
    <property type="protein sequence ID" value="KLO16892.1"/>
    <property type="molecule type" value="Genomic_DNA"/>
</dbReference>
<feature type="region of interest" description="Disordered" evidence="1">
    <location>
        <begin position="918"/>
        <end position="1006"/>
    </location>
</feature>
<dbReference type="InParanoid" id="A0A0H2RZ39"/>
<feature type="region of interest" description="Disordered" evidence="1">
    <location>
        <begin position="1022"/>
        <end position="1049"/>
    </location>
</feature>
<feature type="compositionally biased region" description="Low complexity" evidence="1">
    <location>
        <begin position="612"/>
        <end position="622"/>
    </location>
</feature>
<keyword evidence="3" id="KW-1185">Reference proteome</keyword>
<dbReference type="AlphaFoldDB" id="A0A0H2RZ39"/>
<organism evidence="2 3">
    <name type="scientific">Schizopora paradoxa</name>
    <dbReference type="NCBI Taxonomy" id="27342"/>
    <lineage>
        <taxon>Eukaryota</taxon>
        <taxon>Fungi</taxon>
        <taxon>Dikarya</taxon>
        <taxon>Basidiomycota</taxon>
        <taxon>Agaricomycotina</taxon>
        <taxon>Agaricomycetes</taxon>
        <taxon>Hymenochaetales</taxon>
        <taxon>Schizoporaceae</taxon>
        <taxon>Schizopora</taxon>
    </lineage>
</organism>
<gene>
    <name evidence="2" type="ORF">SCHPADRAFT_994714</name>
</gene>
<feature type="compositionally biased region" description="Polar residues" evidence="1">
    <location>
        <begin position="19"/>
        <end position="29"/>
    </location>
</feature>